<dbReference type="AlphaFoldDB" id="A0A9Q0DIQ6"/>
<keyword evidence="5" id="KW-1017">Isopeptide bond</keyword>
<keyword evidence="6" id="KW-0597">Phosphoprotein</keyword>
<evidence type="ECO:0000256" key="13">
    <source>
        <dbReference type="ARBA" id="ARBA00023306"/>
    </source>
</evidence>
<comment type="caution">
    <text evidence="19">The sequence shown here is derived from an EMBL/GenBank/DDBJ whole genome shotgun (WGS) entry which is preliminary data.</text>
</comment>
<dbReference type="GO" id="GO:0000775">
    <property type="term" value="C:chromosome, centromeric region"/>
    <property type="evidence" value="ECO:0007669"/>
    <property type="project" value="UniProtKB-SubCell"/>
</dbReference>
<evidence type="ECO:0000256" key="12">
    <source>
        <dbReference type="ARBA" id="ARBA00023242"/>
    </source>
</evidence>
<evidence type="ECO:0000256" key="2">
    <source>
        <dbReference type="ARBA" id="ARBA00004123"/>
    </source>
</evidence>
<keyword evidence="13" id="KW-0131">Cell cycle</keyword>
<reference evidence="19" key="1">
    <citation type="submission" date="2022-07" db="EMBL/GenBank/DDBJ databases">
        <title>Chromosome-level genome of Muraenolepis orangiensis.</title>
        <authorList>
            <person name="Kim J."/>
        </authorList>
    </citation>
    <scope>NUCLEOTIDE SEQUENCE</scope>
    <source>
        <strain evidence="19">KU_S4_2022</strain>
        <tissue evidence="19">Muscle</tissue>
    </source>
</reference>
<evidence type="ECO:0000256" key="17">
    <source>
        <dbReference type="SAM" id="MobiDB-lite"/>
    </source>
</evidence>
<dbReference type="GO" id="GO:0007059">
    <property type="term" value="P:chromosome segregation"/>
    <property type="evidence" value="ECO:0007669"/>
    <property type="project" value="TreeGrafter"/>
</dbReference>
<keyword evidence="10" id="KW-0862">Zinc</keyword>
<dbReference type="GO" id="GO:0046872">
    <property type="term" value="F:metal ion binding"/>
    <property type="evidence" value="ECO:0007669"/>
    <property type="project" value="UniProtKB-KW"/>
</dbReference>
<keyword evidence="20" id="KW-1185">Reference proteome</keyword>
<accession>A0A9Q0DIQ6</accession>
<organism evidence="19 20">
    <name type="scientific">Muraenolepis orangiensis</name>
    <name type="common">Patagonian moray cod</name>
    <dbReference type="NCBI Taxonomy" id="630683"/>
    <lineage>
        <taxon>Eukaryota</taxon>
        <taxon>Metazoa</taxon>
        <taxon>Chordata</taxon>
        <taxon>Craniata</taxon>
        <taxon>Vertebrata</taxon>
        <taxon>Euteleostomi</taxon>
        <taxon>Actinopterygii</taxon>
        <taxon>Neopterygii</taxon>
        <taxon>Teleostei</taxon>
        <taxon>Neoteleostei</taxon>
        <taxon>Acanthomorphata</taxon>
        <taxon>Zeiogadaria</taxon>
        <taxon>Gadariae</taxon>
        <taxon>Gadiformes</taxon>
        <taxon>Muraenolepidoidei</taxon>
        <taxon>Muraenolepididae</taxon>
        <taxon>Muraenolepis</taxon>
    </lineage>
</organism>
<evidence type="ECO:0000256" key="14">
    <source>
        <dbReference type="ARBA" id="ARBA00023328"/>
    </source>
</evidence>
<evidence type="ECO:0000259" key="18">
    <source>
        <dbReference type="PROSITE" id="PS51793"/>
    </source>
</evidence>
<evidence type="ECO:0000256" key="5">
    <source>
        <dbReference type="ARBA" id="ARBA00022499"/>
    </source>
</evidence>
<keyword evidence="9" id="KW-0498">Mitosis</keyword>
<dbReference type="PANTHER" id="PTHR16431:SF2">
    <property type="entry name" value="PROTEIN MIS18-ALPHA"/>
    <property type="match status" value="1"/>
</dbReference>
<evidence type="ECO:0000256" key="7">
    <source>
        <dbReference type="ARBA" id="ARBA00022618"/>
    </source>
</evidence>
<evidence type="ECO:0000256" key="6">
    <source>
        <dbReference type="ARBA" id="ARBA00022553"/>
    </source>
</evidence>
<comment type="subunit">
    <text evidence="16">Homodimer, and heterodimer with OIP5/MIS18B. Identified in a complex containing MIS18A, OIP5/MIS18B, MIS18BP1, RBBP7 and RBBP4.</text>
</comment>
<name>A0A9Q0DIQ6_9TELE</name>
<evidence type="ECO:0000256" key="3">
    <source>
        <dbReference type="ARBA" id="ARBA00004584"/>
    </source>
</evidence>
<dbReference type="GO" id="GO:0000785">
    <property type="term" value="C:chromatin"/>
    <property type="evidence" value="ECO:0007669"/>
    <property type="project" value="TreeGrafter"/>
</dbReference>
<evidence type="ECO:0000256" key="10">
    <source>
        <dbReference type="ARBA" id="ARBA00022833"/>
    </source>
</evidence>
<evidence type="ECO:0000256" key="11">
    <source>
        <dbReference type="ARBA" id="ARBA00022843"/>
    </source>
</evidence>
<evidence type="ECO:0000313" key="20">
    <source>
        <dbReference type="Proteomes" id="UP001148018"/>
    </source>
</evidence>
<sequence>MAFKKGTREKVSAKLRQLADESSIDEKTRILHVDEVPCNQTEDQEEEEDQEDQEDDDQEEGSLVFLCAKCNLTVGDSLSWSGSDEDGEIHLSRVTDNVVMGTENHLYEPRPGRRCLIVDLSCKGCQSALGMVYLSTPKALDYKRLAFCFQVQQLESYLLGSANQKMSAESPLEQPLTLEKRGLVEQQLVEMKTLVVSMAQRLQSIEGGLQVDLDESLPL</sequence>
<keyword evidence="8" id="KW-0479">Metal-binding</keyword>
<keyword evidence="14" id="KW-0137">Centromere</keyword>
<protein>
    <recommendedName>
        <fullName evidence="15">Protein Mis18-alpha</fullName>
    </recommendedName>
</protein>
<dbReference type="EMBL" id="JANIIK010000115">
    <property type="protein sequence ID" value="KAJ3589395.1"/>
    <property type="molecule type" value="Genomic_DNA"/>
</dbReference>
<dbReference type="InterPro" id="IPR004910">
    <property type="entry name" value="Yippee/Mis18/Cereblon"/>
</dbReference>
<keyword evidence="11" id="KW-0832">Ubl conjugation</keyword>
<dbReference type="PROSITE" id="PS51793">
    <property type="entry name" value="MIS18"/>
    <property type="match status" value="1"/>
</dbReference>
<dbReference type="PANTHER" id="PTHR16431">
    <property type="entry name" value="NEUROGENIC PROTEIN MASTERMIND"/>
    <property type="match status" value="1"/>
</dbReference>
<dbReference type="GO" id="GO:0051301">
    <property type="term" value="P:cell division"/>
    <property type="evidence" value="ECO:0007669"/>
    <property type="project" value="UniProtKB-KW"/>
</dbReference>
<dbReference type="InterPro" id="IPR034752">
    <property type="entry name" value="Mis18"/>
</dbReference>
<keyword evidence="7" id="KW-0132">Cell division</keyword>
<gene>
    <name evidence="19" type="ORF">NHX12_010240</name>
</gene>
<dbReference type="OrthoDB" id="74210at2759"/>
<evidence type="ECO:0000256" key="4">
    <source>
        <dbReference type="ARBA" id="ARBA00022454"/>
    </source>
</evidence>
<dbReference type="GO" id="GO:0005634">
    <property type="term" value="C:nucleus"/>
    <property type="evidence" value="ECO:0007669"/>
    <property type="project" value="UniProtKB-SubCell"/>
</dbReference>
<feature type="compositionally biased region" description="Acidic residues" evidence="17">
    <location>
        <begin position="42"/>
        <end position="58"/>
    </location>
</feature>
<evidence type="ECO:0000313" key="19">
    <source>
        <dbReference type="EMBL" id="KAJ3589395.1"/>
    </source>
</evidence>
<feature type="domain" description="Mis18" evidence="18">
    <location>
        <begin position="62"/>
        <end position="159"/>
    </location>
</feature>
<keyword evidence="12" id="KW-0539">Nucleus</keyword>
<dbReference type="GO" id="GO:0034080">
    <property type="term" value="P:CENP-A containing chromatin assembly"/>
    <property type="evidence" value="ECO:0007669"/>
    <property type="project" value="TreeGrafter"/>
</dbReference>
<feature type="region of interest" description="Disordered" evidence="17">
    <location>
        <begin position="29"/>
        <end position="58"/>
    </location>
</feature>
<comment type="function">
    <text evidence="1">Required for recruitment of CENPA to centromeres and normal chromosome segregation during mitosis.</text>
</comment>
<comment type="subcellular location">
    <subcellularLocation>
        <location evidence="3">Chromosome</location>
        <location evidence="3">Centromere</location>
    </subcellularLocation>
    <subcellularLocation>
        <location evidence="2">Nucleus</location>
    </subcellularLocation>
</comment>
<evidence type="ECO:0000256" key="16">
    <source>
        <dbReference type="ARBA" id="ARBA00046705"/>
    </source>
</evidence>
<keyword evidence="4" id="KW-0158">Chromosome</keyword>
<evidence type="ECO:0000256" key="9">
    <source>
        <dbReference type="ARBA" id="ARBA00022776"/>
    </source>
</evidence>
<evidence type="ECO:0000256" key="1">
    <source>
        <dbReference type="ARBA" id="ARBA00003694"/>
    </source>
</evidence>
<evidence type="ECO:0000256" key="15">
    <source>
        <dbReference type="ARBA" id="ARBA00039650"/>
    </source>
</evidence>
<evidence type="ECO:0000256" key="8">
    <source>
        <dbReference type="ARBA" id="ARBA00022723"/>
    </source>
</evidence>
<dbReference type="Pfam" id="PF03226">
    <property type="entry name" value="Yippee-Mis18"/>
    <property type="match status" value="1"/>
</dbReference>
<proteinExistence type="predicted"/>
<dbReference type="Proteomes" id="UP001148018">
    <property type="component" value="Unassembled WGS sequence"/>
</dbReference>